<dbReference type="OrthoDB" id="9780120at2"/>
<dbReference type="Proteomes" id="UP000046155">
    <property type="component" value="Unassembled WGS sequence"/>
</dbReference>
<protein>
    <recommendedName>
        <fullName evidence="3">CoA protein activase</fullName>
    </recommendedName>
</protein>
<proteinExistence type="predicted"/>
<dbReference type="Pfam" id="PF06050">
    <property type="entry name" value="HGD-D"/>
    <property type="match status" value="1"/>
</dbReference>
<dbReference type="PANTHER" id="PTHR32329:SF2">
    <property type="entry name" value="BIFUNCTIONAL PROTEIN [INCLUDES 2-HYDROXYACYL-COA DEHYDRATASE (N-TER) AND ITS ACTIVATOR DOMAIN (C_TERM)"/>
    <property type="match status" value="1"/>
</dbReference>
<keyword evidence="2" id="KW-1185">Reference proteome</keyword>
<accession>A0A0B7MKY3</accession>
<sequence>MKITYPHMGYSYVAFKMLINDLGYEAVVPPEPSKRTIDLGVRYAPEFACIPFKVLLGTYLETIEMGAEMAITSGGMGPCRAGYYGIMHQRILNELGHDFHIHIFEPPQVNYLDFIKKLKAIKPRGMSWRTFIQLIKKGYGKLEAIDEMEYLMYRIMPFEINKGDTANAFKKVLEILDEAQTAEEIEDARWECRKMIAKVPQDRSRVPLKIGIIGEIYVVLEPAVNFYLQKTLGEMGVYTDRSIWLTSYTQKNVLVEGKIGEKDIHEMAHPYLNELIGGHGLNSIGEIVIYAEDGYDGVIQLAPFSCIPEIMAKGIVPRVSREEGIPVMTIFIDEQTAAAGVLTRLEAFLDLLKRRREQQAIKEKSLA</sequence>
<dbReference type="EMBL" id="CDRZ01000201">
    <property type="protein sequence ID" value="CEO88848.1"/>
    <property type="molecule type" value="Genomic_DNA"/>
</dbReference>
<dbReference type="InterPro" id="IPR010327">
    <property type="entry name" value="FldB/FldC_alpha/beta"/>
</dbReference>
<evidence type="ECO:0008006" key="3">
    <source>
        <dbReference type="Google" id="ProtNLM"/>
    </source>
</evidence>
<name>A0A0B7MKY3_9FIRM</name>
<reference evidence="2" key="1">
    <citation type="submission" date="2015-01" db="EMBL/GenBank/DDBJ databases">
        <authorList>
            <person name="Manzoor Shahid"/>
            <person name="Zubair Saima"/>
        </authorList>
    </citation>
    <scope>NUCLEOTIDE SEQUENCE [LARGE SCALE GENOMIC DNA]</scope>
    <source>
        <strain evidence="2">Sp3</strain>
    </source>
</reference>
<dbReference type="RefSeq" id="WP_044664913.1">
    <property type="nucleotide sequence ID" value="NZ_CDRZ01000201.1"/>
</dbReference>
<dbReference type="AlphaFoldDB" id="A0A0B7MKY3"/>
<gene>
    <name evidence="1" type="ORF">SSCH_280012</name>
</gene>
<dbReference type="PANTHER" id="PTHR32329">
    <property type="entry name" value="BIFUNCTIONAL PROTEIN [INCLUDES 2-HYDROXYACYL-COA DEHYDRATASE (N-TER) AND ITS ACTIVATOR DOMAIN (C_TERM)-RELATED"/>
    <property type="match status" value="1"/>
</dbReference>
<dbReference type="Gene3D" id="3.40.50.11900">
    <property type="match status" value="1"/>
</dbReference>
<evidence type="ECO:0000313" key="1">
    <source>
        <dbReference type="EMBL" id="CEO88848.1"/>
    </source>
</evidence>
<evidence type="ECO:0000313" key="2">
    <source>
        <dbReference type="Proteomes" id="UP000046155"/>
    </source>
</evidence>
<dbReference type="InterPro" id="IPR051805">
    <property type="entry name" value="Dehydratase_Activator_Redct"/>
</dbReference>
<organism evidence="1 2">
    <name type="scientific">Syntrophaceticus schinkii</name>
    <dbReference type="NCBI Taxonomy" id="499207"/>
    <lineage>
        <taxon>Bacteria</taxon>
        <taxon>Bacillati</taxon>
        <taxon>Bacillota</taxon>
        <taxon>Clostridia</taxon>
        <taxon>Thermoanaerobacterales</taxon>
        <taxon>Thermoanaerobacterales Family III. Incertae Sedis</taxon>
        <taxon>Syntrophaceticus</taxon>
    </lineage>
</organism>